<comment type="caution">
    <text evidence="2">The sequence shown here is derived from an EMBL/GenBank/DDBJ whole genome shotgun (WGS) entry which is preliminary data.</text>
</comment>
<proteinExistence type="predicted"/>
<gene>
    <name evidence="2" type="ORF">PVK06_011854</name>
</gene>
<reference evidence="2 3" key="1">
    <citation type="submission" date="2023-03" db="EMBL/GenBank/DDBJ databases">
        <title>WGS of Gossypium arboreum.</title>
        <authorList>
            <person name="Yu D."/>
        </authorList>
    </citation>
    <scope>NUCLEOTIDE SEQUENCE [LARGE SCALE GENOMIC DNA]</scope>
    <source>
        <tissue evidence="2">Leaf</tissue>
    </source>
</reference>
<accession>A0ABR0QAP0</accession>
<feature type="compositionally biased region" description="Basic and acidic residues" evidence="1">
    <location>
        <begin position="22"/>
        <end position="33"/>
    </location>
</feature>
<organism evidence="2 3">
    <name type="scientific">Gossypium arboreum</name>
    <name type="common">Tree cotton</name>
    <name type="synonym">Gossypium nanking</name>
    <dbReference type="NCBI Taxonomy" id="29729"/>
    <lineage>
        <taxon>Eukaryota</taxon>
        <taxon>Viridiplantae</taxon>
        <taxon>Streptophyta</taxon>
        <taxon>Embryophyta</taxon>
        <taxon>Tracheophyta</taxon>
        <taxon>Spermatophyta</taxon>
        <taxon>Magnoliopsida</taxon>
        <taxon>eudicotyledons</taxon>
        <taxon>Gunneridae</taxon>
        <taxon>Pentapetalae</taxon>
        <taxon>rosids</taxon>
        <taxon>malvids</taxon>
        <taxon>Malvales</taxon>
        <taxon>Malvaceae</taxon>
        <taxon>Malvoideae</taxon>
        <taxon>Gossypium</taxon>
    </lineage>
</organism>
<name>A0ABR0QAP0_GOSAR</name>
<feature type="compositionally biased region" description="Basic and acidic residues" evidence="1">
    <location>
        <begin position="42"/>
        <end position="51"/>
    </location>
</feature>
<sequence length="146" mass="16968">MDYKKVWEPFLPKGVPKTSSKGTKEEESDKEPNSPKLVEGSENPKPRVDLEEEPVKLSVELEYTTPMPTSSSTSRKLKLSILIDMWKFMNNQQQTYWKYAKIRDDLIGNTLISLTLLFLSSQMLSLRHRPKILIIQAEKELKKTRE</sequence>
<evidence type="ECO:0000313" key="3">
    <source>
        <dbReference type="Proteomes" id="UP001358586"/>
    </source>
</evidence>
<protein>
    <submittedName>
        <fullName evidence="2">Uncharacterized protein</fullName>
    </submittedName>
</protein>
<feature type="region of interest" description="Disordered" evidence="1">
    <location>
        <begin position="1"/>
        <end position="51"/>
    </location>
</feature>
<keyword evidence="3" id="KW-1185">Reference proteome</keyword>
<dbReference type="Proteomes" id="UP001358586">
    <property type="component" value="Chromosome 4"/>
</dbReference>
<evidence type="ECO:0000313" key="2">
    <source>
        <dbReference type="EMBL" id="KAK5836104.1"/>
    </source>
</evidence>
<dbReference type="EMBL" id="JARKNE010000004">
    <property type="protein sequence ID" value="KAK5836104.1"/>
    <property type="molecule type" value="Genomic_DNA"/>
</dbReference>
<evidence type="ECO:0000256" key="1">
    <source>
        <dbReference type="SAM" id="MobiDB-lite"/>
    </source>
</evidence>